<accession>A0ABQ7MI09</accession>
<name>A0ABQ7MI09_BRACM</name>
<protein>
    <recommendedName>
        <fullName evidence="3">PB1 domain-containing protein</fullName>
    </recommendedName>
</protein>
<proteinExistence type="predicted"/>
<keyword evidence="2" id="KW-1185">Reference proteome</keyword>
<comment type="caution">
    <text evidence="1">The sequence shown here is derived from an EMBL/GenBank/DDBJ whole genome shotgun (WGS) entry which is preliminary data.</text>
</comment>
<gene>
    <name evidence="1" type="primary">A05p039470.1_BraROA</name>
    <name evidence="1" type="ORF">IGI04_020061</name>
</gene>
<evidence type="ECO:0008006" key="3">
    <source>
        <dbReference type="Google" id="ProtNLM"/>
    </source>
</evidence>
<dbReference type="Proteomes" id="UP000823674">
    <property type="component" value="Chromosome A05"/>
</dbReference>
<evidence type="ECO:0000313" key="1">
    <source>
        <dbReference type="EMBL" id="KAG5398247.1"/>
    </source>
</evidence>
<reference evidence="1 2" key="1">
    <citation type="submission" date="2021-03" db="EMBL/GenBank/DDBJ databases">
        <authorList>
            <person name="King G.J."/>
            <person name="Bancroft I."/>
            <person name="Baten A."/>
            <person name="Bloomfield J."/>
            <person name="Borpatragohain P."/>
            <person name="He Z."/>
            <person name="Irish N."/>
            <person name="Irwin J."/>
            <person name="Liu K."/>
            <person name="Mauleon R.P."/>
            <person name="Moore J."/>
            <person name="Morris R."/>
            <person name="Ostergaard L."/>
            <person name="Wang B."/>
            <person name="Wells R."/>
        </authorList>
    </citation>
    <scope>NUCLEOTIDE SEQUENCE [LARGE SCALE GENOMIC DNA]</scope>
    <source>
        <strain evidence="1">R-o-18</strain>
        <tissue evidence="1">Leaf</tissue>
    </source>
</reference>
<dbReference type="EMBL" id="JADBGQ010000005">
    <property type="protein sequence ID" value="KAG5398247.1"/>
    <property type="molecule type" value="Genomic_DNA"/>
</dbReference>
<evidence type="ECO:0000313" key="2">
    <source>
        <dbReference type="Proteomes" id="UP000823674"/>
    </source>
</evidence>
<sequence length="102" mass="11896">MSMWEIVKFSVKCGGYWVKNHRGDVRTINCKPEELFNALAEEFGEGLTVQRVWYKLPNEEHKDRKIMSDGDPMFLNMCEAGKWRGMINIFLEESFDGKSRGT</sequence>
<organism evidence="1 2">
    <name type="scientific">Brassica rapa subsp. trilocularis</name>
    <dbReference type="NCBI Taxonomy" id="1813537"/>
    <lineage>
        <taxon>Eukaryota</taxon>
        <taxon>Viridiplantae</taxon>
        <taxon>Streptophyta</taxon>
        <taxon>Embryophyta</taxon>
        <taxon>Tracheophyta</taxon>
        <taxon>Spermatophyta</taxon>
        <taxon>Magnoliopsida</taxon>
        <taxon>eudicotyledons</taxon>
        <taxon>Gunneridae</taxon>
        <taxon>Pentapetalae</taxon>
        <taxon>rosids</taxon>
        <taxon>malvids</taxon>
        <taxon>Brassicales</taxon>
        <taxon>Brassicaceae</taxon>
        <taxon>Brassiceae</taxon>
        <taxon>Brassica</taxon>
    </lineage>
</organism>